<gene>
    <name evidence="2" type="ORF">A2627_03470</name>
</gene>
<name>A0A1F7YDG4_9BACT</name>
<dbReference type="SUPFAM" id="SSF88723">
    <property type="entry name" value="PIN domain-like"/>
    <property type="match status" value="1"/>
</dbReference>
<reference evidence="2 3" key="1">
    <citation type="journal article" date="2016" name="Nat. Commun.">
        <title>Thousands of microbial genomes shed light on interconnected biogeochemical processes in an aquifer system.</title>
        <authorList>
            <person name="Anantharaman K."/>
            <person name="Brown C.T."/>
            <person name="Hug L.A."/>
            <person name="Sharon I."/>
            <person name="Castelle C.J."/>
            <person name="Probst A.J."/>
            <person name="Thomas B.C."/>
            <person name="Singh A."/>
            <person name="Wilkins M.J."/>
            <person name="Karaoz U."/>
            <person name="Brodie E.L."/>
            <person name="Williams K.H."/>
            <person name="Hubbard S.S."/>
            <person name="Banfield J.F."/>
        </authorList>
    </citation>
    <scope>NUCLEOTIDE SEQUENCE [LARGE SCALE GENOMIC DNA]</scope>
</reference>
<dbReference type="GO" id="GO:0016075">
    <property type="term" value="P:rRNA catabolic process"/>
    <property type="evidence" value="ECO:0007669"/>
    <property type="project" value="TreeGrafter"/>
</dbReference>
<accession>A0A1F7YDG4</accession>
<dbReference type="InterPro" id="IPR002716">
    <property type="entry name" value="PIN_dom"/>
</dbReference>
<dbReference type="Proteomes" id="UP000178851">
    <property type="component" value="Unassembled WGS sequence"/>
</dbReference>
<dbReference type="PANTHER" id="PTHR42188:SF1">
    <property type="entry name" value="23S RRNA-SPECIFIC ENDONUCLEASE VAPC20"/>
    <property type="match status" value="1"/>
</dbReference>
<dbReference type="InterPro" id="IPR039018">
    <property type="entry name" value="VapC20-like"/>
</dbReference>
<comment type="caution">
    <text evidence="2">The sequence shown here is derived from an EMBL/GenBank/DDBJ whole genome shotgun (WGS) entry which is preliminary data.</text>
</comment>
<evidence type="ECO:0000313" key="3">
    <source>
        <dbReference type="Proteomes" id="UP000178851"/>
    </source>
</evidence>
<dbReference type="InterPro" id="IPR029060">
    <property type="entry name" value="PIN-like_dom_sf"/>
</dbReference>
<dbReference type="Gene3D" id="3.40.50.1010">
    <property type="entry name" value="5'-nuclease"/>
    <property type="match status" value="1"/>
</dbReference>
<feature type="domain" description="PIN" evidence="1">
    <location>
        <begin position="4"/>
        <end position="120"/>
    </location>
</feature>
<evidence type="ECO:0000259" key="1">
    <source>
        <dbReference type="Pfam" id="PF01850"/>
    </source>
</evidence>
<dbReference type="PANTHER" id="PTHR42188">
    <property type="entry name" value="23S RRNA-SPECIFIC ENDONUCLEASE VAPC20"/>
    <property type="match status" value="1"/>
</dbReference>
<protein>
    <recommendedName>
        <fullName evidence="1">PIN domain-containing protein</fullName>
    </recommendedName>
</protein>
<dbReference type="AlphaFoldDB" id="A0A1F7YDG4"/>
<dbReference type="Pfam" id="PF01850">
    <property type="entry name" value="PIN"/>
    <property type="match status" value="1"/>
</dbReference>
<proteinExistence type="predicted"/>
<organism evidence="2 3">
    <name type="scientific">Candidatus Woesebacteria bacterium RIFCSPHIGHO2_01_FULL_39_28</name>
    <dbReference type="NCBI Taxonomy" id="1802496"/>
    <lineage>
        <taxon>Bacteria</taxon>
        <taxon>Candidatus Woeseibacteriota</taxon>
    </lineage>
</organism>
<dbReference type="EMBL" id="MGGI01000027">
    <property type="protein sequence ID" value="OGM24555.1"/>
    <property type="molecule type" value="Genomic_DNA"/>
</dbReference>
<dbReference type="GO" id="GO:0004521">
    <property type="term" value="F:RNA endonuclease activity"/>
    <property type="evidence" value="ECO:0007669"/>
    <property type="project" value="InterPro"/>
</dbReference>
<sequence length="128" mass="14883">MKFLLDSDFLIALYKPDDSNHKKSKELFKKIQGDELAALNIVFQESTTVVSKKMGMTHAKKFYDSINRIIEIKINMNEELEQQSWRMFLKQTKKGTSFVDCANLATTKIYGIDKIASFDKFYPKEQLT</sequence>
<evidence type="ECO:0000313" key="2">
    <source>
        <dbReference type="EMBL" id="OGM24555.1"/>
    </source>
</evidence>